<name>A0A014MVD1_9HYPO</name>
<feature type="region of interest" description="Disordered" evidence="1">
    <location>
        <begin position="57"/>
        <end position="82"/>
    </location>
</feature>
<protein>
    <submittedName>
        <fullName evidence="2">Uncharacterized protein</fullName>
    </submittedName>
</protein>
<feature type="compositionally biased region" description="Basic residues" evidence="1">
    <location>
        <begin position="57"/>
        <end position="69"/>
    </location>
</feature>
<dbReference type="Proteomes" id="UP000030151">
    <property type="component" value="Unassembled WGS sequence"/>
</dbReference>
<comment type="caution">
    <text evidence="2">The sequence shown here is derived from an EMBL/GenBank/DDBJ whole genome shotgun (WGS) entry which is preliminary data.</text>
</comment>
<dbReference type="HOGENOM" id="CLU_824077_0_0_1"/>
<evidence type="ECO:0000313" key="3">
    <source>
        <dbReference type="Proteomes" id="UP000030151"/>
    </source>
</evidence>
<proteinExistence type="predicted"/>
<dbReference type="AlphaFoldDB" id="A0A014MVD1"/>
<sequence length="337" mass="38281">MLSLGSRRICLENVGMYRSRGRWFSPNLAGCWLLDSSQARGATPPITTGTAIFHCQRQHRKKTKSHRNTTHGSATPERMKSEGILSGGTSHFGAAFTGENGQPTMLQRERLAVGTYDRVPNAFRCRDGQLELLSYGQIMNYDEIGFGSKQALDRNLHEKRQAGEMQRLIALGATEAGFDSDILDFTTEPEAASDYIEYLQRKAVQEEQETMLLQQRKAVQQERRRKQLTAPGRHSRGGAARRPRAFIFFKDAKTHDLWRIVEECCKKPLDMAENEIRNHRVVDKVILMGTALIENKFINSFWMRRIDKAKKKCRKHNLPVGVLDAVRVSSLRATAAY</sequence>
<gene>
    <name evidence="2" type="ORF">X797_011791</name>
</gene>
<accession>A0A014MVD1</accession>
<evidence type="ECO:0000313" key="2">
    <source>
        <dbReference type="EMBL" id="EXU95125.1"/>
    </source>
</evidence>
<organism evidence="2 3">
    <name type="scientific">Metarhizium robertsii</name>
    <dbReference type="NCBI Taxonomy" id="568076"/>
    <lineage>
        <taxon>Eukaryota</taxon>
        <taxon>Fungi</taxon>
        <taxon>Dikarya</taxon>
        <taxon>Ascomycota</taxon>
        <taxon>Pezizomycotina</taxon>
        <taxon>Sordariomycetes</taxon>
        <taxon>Hypocreomycetidae</taxon>
        <taxon>Hypocreales</taxon>
        <taxon>Clavicipitaceae</taxon>
        <taxon>Metarhizium</taxon>
    </lineage>
</organism>
<dbReference type="EMBL" id="JELW01000100">
    <property type="protein sequence ID" value="EXU95125.1"/>
    <property type="molecule type" value="Genomic_DNA"/>
</dbReference>
<reference evidence="2 3" key="1">
    <citation type="submission" date="2014-02" db="EMBL/GenBank/DDBJ databases">
        <title>The genome sequence of the entomopathogenic fungus Metarhizium robertsii ARSEF 2575.</title>
        <authorList>
            <person name="Giuliano Garisto Donzelli B."/>
            <person name="Roe B.A."/>
            <person name="Macmil S.L."/>
            <person name="Krasnoff S.B."/>
            <person name="Gibson D.M."/>
        </authorList>
    </citation>
    <scope>NUCLEOTIDE SEQUENCE [LARGE SCALE GENOMIC DNA]</scope>
    <source>
        <strain evidence="2 3">ARSEF 2575</strain>
    </source>
</reference>
<evidence type="ECO:0000256" key="1">
    <source>
        <dbReference type="SAM" id="MobiDB-lite"/>
    </source>
</evidence>